<keyword evidence="9 14" id="KW-0456">Lyase</keyword>
<comment type="similarity">
    <text evidence="3">Belongs to the threonine synthase family.</text>
</comment>
<proteinExistence type="inferred from homology"/>
<dbReference type="GO" id="GO:0030170">
    <property type="term" value="F:pyridoxal phosphate binding"/>
    <property type="evidence" value="ECO:0007669"/>
    <property type="project" value="InterPro"/>
</dbReference>
<evidence type="ECO:0000256" key="11">
    <source>
        <dbReference type="NCBIfam" id="TIGR00260"/>
    </source>
</evidence>
<dbReference type="EMBL" id="CP029803">
    <property type="protein sequence ID" value="AWT59103.1"/>
    <property type="molecule type" value="Genomic_DNA"/>
</dbReference>
<accession>A0A2Z4AB40</accession>
<evidence type="ECO:0000256" key="1">
    <source>
        <dbReference type="ARBA" id="ARBA00001933"/>
    </source>
</evidence>
<keyword evidence="8 12" id="KW-0663">Pyridoxal phosphate</keyword>
<keyword evidence="6" id="KW-0028">Amino-acid biosynthesis</keyword>
<dbReference type="NCBIfam" id="TIGR00260">
    <property type="entry name" value="thrC"/>
    <property type="match status" value="1"/>
</dbReference>
<evidence type="ECO:0000256" key="5">
    <source>
        <dbReference type="ARBA" id="ARBA00018679"/>
    </source>
</evidence>
<dbReference type="UniPathway" id="UPA00050">
    <property type="reaction ID" value="UER00065"/>
</dbReference>
<evidence type="ECO:0000256" key="4">
    <source>
        <dbReference type="ARBA" id="ARBA00013028"/>
    </source>
</evidence>
<dbReference type="PANTHER" id="PTHR48078:SF6">
    <property type="entry name" value="L-THREONINE DEHYDRATASE CATABOLIC TDCB"/>
    <property type="match status" value="1"/>
</dbReference>
<evidence type="ECO:0000313" key="15">
    <source>
        <dbReference type="Proteomes" id="UP000247465"/>
    </source>
</evidence>
<comment type="cofactor">
    <cofactor evidence="1 12">
        <name>pyridoxal 5'-phosphate</name>
        <dbReference type="ChEBI" id="CHEBI:597326"/>
    </cofactor>
</comment>
<dbReference type="CDD" id="cd01563">
    <property type="entry name" value="Thr-synth_1"/>
    <property type="match status" value="1"/>
</dbReference>
<feature type="modified residue" description="N6-(pyridoxal phosphate)lysine" evidence="12">
    <location>
        <position position="111"/>
    </location>
</feature>
<organism evidence="14 15">
    <name type="scientific">Candidatus Moanibacter tarae</name>
    <dbReference type="NCBI Taxonomy" id="2200854"/>
    <lineage>
        <taxon>Bacteria</taxon>
        <taxon>Pseudomonadati</taxon>
        <taxon>Verrucomicrobiota</taxon>
        <taxon>Opitutia</taxon>
        <taxon>Puniceicoccales</taxon>
        <taxon>Puniceicoccales incertae sedis</taxon>
        <taxon>Candidatus Moanibacter</taxon>
    </lineage>
</organism>
<protein>
    <recommendedName>
        <fullName evidence="5 11">Threonine synthase</fullName>
        <ecNumber evidence="4 11">4.2.3.1</ecNumber>
    </recommendedName>
</protein>
<dbReference type="EC" id="4.2.3.1" evidence="4 11"/>
<dbReference type="Pfam" id="PF00291">
    <property type="entry name" value="PALP"/>
    <property type="match status" value="1"/>
</dbReference>
<dbReference type="InterPro" id="IPR000634">
    <property type="entry name" value="Ser/Thr_deHydtase_PyrdxlP-BS"/>
</dbReference>
<evidence type="ECO:0000259" key="13">
    <source>
        <dbReference type="Pfam" id="PF00291"/>
    </source>
</evidence>
<dbReference type="GO" id="GO:0004794">
    <property type="term" value="F:threonine deaminase activity"/>
    <property type="evidence" value="ECO:0007669"/>
    <property type="project" value="TreeGrafter"/>
</dbReference>
<dbReference type="AlphaFoldDB" id="A0A2Z4AB40"/>
<dbReference type="InterPro" id="IPR036052">
    <property type="entry name" value="TrpB-like_PALP_sf"/>
</dbReference>
<dbReference type="NCBIfam" id="NF006050">
    <property type="entry name" value="PRK08197.1"/>
    <property type="match status" value="1"/>
</dbReference>
<comment type="catalytic activity">
    <reaction evidence="10">
        <text>O-phospho-L-homoserine + H2O = L-threonine + phosphate</text>
        <dbReference type="Rhea" id="RHEA:10840"/>
        <dbReference type="ChEBI" id="CHEBI:15377"/>
        <dbReference type="ChEBI" id="CHEBI:43474"/>
        <dbReference type="ChEBI" id="CHEBI:57590"/>
        <dbReference type="ChEBI" id="CHEBI:57926"/>
        <dbReference type="EC" id="4.2.3.1"/>
    </reaction>
</comment>
<dbReference type="SUPFAM" id="SSF53686">
    <property type="entry name" value="Tryptophan synthase beta subunit-like PLP-dependent enzymes"/>
    <property type="match status" value="1"/>
</dbReference>
<evidence type="ECO:0000256" key="8">
    <source>
        <dbReference type="ARBA" id="ARBA00022898"/>
    </source>
</evidence>
<evidence type="ECO:0000256" key="6">
    <source>
        <dbReference type="ARBA" id="ARBA00022605"/>
    </source>
</evidence>
<evidence type="ECO:0000256" key="12">
    <source>
        <dbReference type="PIRSR" id="PIRSR604450-51"/>
    </source>
</evidence>
<dbReference type="GO" id="GO:0006567">
    <property type="term" value="P:L-threonine catabolic process"/>
    <property type="evidence" value="ECO:0007669"/>
    <property type="project" value="TreeGrafter"/>
</dbReference>
<name>A0A2Z4AB40_9BACT</name>
<comment type="pathway">
    <text evidence="2">Amino-acid biosynthesis; L-threonine biosynthesis; L-threonine from L-aspartate: step 5/5.</text>
</comment>
<reference evidence="14 15" key="1">
    <citation type="submission" date="2018-06" db="EMBL/GenBank/DDBJ databases">
        <title>Draft Genome Sequence of a Novel Marine Bacterium Related to the Verrucomicrobia.</title>
        <authorList>
            <person name="Vosseberg J."/>
            <person name="Martijn J."/>
            <person name="Ettema T.J.G."/>
        </authorList>
    </citation>
    <scope>NUCLEOTIDE SEQUENCE [LARGE SCALE GENOMIC DNA]</scope>
    <source>
        <strain evidence="14">TARA_B100001123</strain>
    </source>
</reference>
<dbReference type="InterPro" id="IPR050147">
    <property type="entry name" value="Ser/Thr_Dehydratase"/>
</dbReference>
<dbReference type="GO" id="GO:0004795">
    <property type="term" value="F:threonine synthase activity"/>
    <property type="evidence" value="ECO:0007669"/>
    <property type="project" value="UniProtKB-UniRule"/>
</dbReference>
<evidence type="ECO:0000256" key="10">
    <source>
        <dbReference type="ARBA" id="ARBA00049144"/>
    </source>
</evidence>
<evidence type="ECO:0000256" key="9">
    <source>
        <dbReference type="ARBA" id="ARBA00023239"/>
    </source>
</evidence>
<dbReference type="GO" id="GO:0003941">
    <property type="term" value="F:L-serine ammonia-lyase activity"/>
    <property type="evidence" value="ECO:0007669"/>
    <property type="project" value="TreeGrafter"/>
</dbReference>
<dbReference type="KEGG" id="mtar:DF168_00280"/>
<evidence type="ECO:0000256" key="7">
    <source>
        <dbReference type="ARBA" id="ARBA00022697"/>
    </source>
</evidence>
<dbReference type="GO" id="GO:0009097">
    <property type="term" value="P:isoleucine biosynthetic process"/>
    <property type="evidence" value="ECO:0007669"/>
    <property type="project" value="TreeGrafter"/>
</dbReference>
<keyword evidence="7" id="KW-0791">Threonine biosynthesis</keyword>
<dbReference type="PANTHER" id="PTHR48078">
    <property type="entry name" value="THREONINE DEHYDRATASE, MITOCHONDRIAL-RELATED"/>
    <property type="match status" value="1"/>
</dbReference>
<dbReference type="Proteomes" id="UP000247465">
    <property type="component" value="Chromosome"/>
</dbReference>
<evidence type="ECO:0000313" key="14">
    <source>
        <dbReference type="EMBL" id="AWT59103.1"/>
    </source>
</evidence>
<sequence length="406" mass="44212">MSFVTHLECANCGEEYLAGKVHNLCTACHRPLLVNFDLQAIRRTVERDKLADRTATMWRFLELLPVVNPANIVSLTEGTTPLLEARRLGEQFGLSNLLIKDESRLPTGSFKARGMAMAVTMARELGLERLAAPTAGNAGGALASYAARAGMEAWVFMPQDTPVINKMEIVLAGARVYEVNGLIDDCGKIVAQGETNKGWFNVSTLKEPYRIEGKKTMGLELAEQLEWKLPDAILYPTGGGTGLIGMWKAFIELEALGWLDSEKKPRMIACQSSGCSPIVEAFKKGKRFAERFENAQTIASGLRVPSAVGDFMVLDAVRESGGMAMAAPETVIGKWMRKAASLEGISLCPETAICLGVLEQLVKEGELGSSDQVVVFNTGASQKYPESLKIKLPKIDLNKSIVWDKI</sequence>
<dbReference type="PROSITE" id="PS00165">
    <property type="entry name" value="DEHYDRATASE_SER_THR"/>
    <property type="match status" value="1"/>
</dbReference>
<dbReference type="GO" id="GO:0006565">
    <property type="term" value="P:L-serine catabolic process"/>
    <property type="evidence" value="ECO:0007669"/>
    <property type="project" value="TreeGrafter"/>
</dbReference>
<dbReference type="InterPro" id="IPR004450">
    <property type="entry name" value="Thr_synthase-like"/>
</dbReference>
<evidence type="ECO:0000256" key="3">
    <source>
        <dbReference type="ARBA" id="ARBA00005517"/>
    </source>
</evidence>
<feature type="domain" description="Tryptophan synthase beta chain-like PALP" evidence="13">
    <location>
        <begin position="73"/>
        <end position="379"/>
    </location>
</feature>
<dbReference type="GO" id="GO:0009088">
    <property type="term" value="P:threonine biosynthetic process"/>
    <property type="evidence" value="ECO:0007669"/>
    <property type="project" value="UniProtKB-UniRule"/>
</dbReference>
<dbReference type="Gene3D" id="3.40.50.1100">
    <property type="match status" value="2"/>
</dbReference>
<gene>
    <name evidence="14" type="primary">thrC_1</name>
    <name evidence="14" type="ORF">DF168_00280</name>
</gene>
<evidence type="ECO:0000256" key="2">
    <source>
        <dbReference type="ARBA" id="ARBA00004979"/>
    </source>
</evidence>
<dbReference type="InterPro" id="IPR001926">
    <property type="entry name" value="TrpB-like_PALP"/>
</dbReference>